<protein>
    <submittedName>
        <fullName evidence="1">2OG-Fe(II) oxygenase</fullName>
    </submittedName>
</protein>
<name>A0AAP5I928_9CYAN</name>
<sequence length="278" mass="32397">MQSLLENVNKNHFFSEPFPHIVVTDALDDTLCSRLIDEFPPINIVTESNQYPSNERFSYSAHKVLGNPQISELWREFIRVQTSDIFLKQFLDLFEQDIRRIYPSFEQEIASVKTLKSGVRNIDEFPNVDILLDAQICVNTPVVATPSVVKQAHLDRRQVLFAGLYYLRRPDDDSTGGDLEIYRFKNGKPYGFNQQFIDDKYVELVKTVKYERNVLVLFLNSINSLHGVTVRSVTQSPRCFVNLIGEVKQHMFDWMLYQETKSWTDKFTQRIAKVFSHS</sequence>
<gene>
    <name evidence="1" type="ORF">G7B40_009000</name>
</gene>
<dbReference type="Proteomes" id="UP000667802">
    <property type="component" value="Unassembled WGS sequence"/>
</dbReference>
<proteinExistence type="predicted"/>
<keyword evidence="2" id="KW-1185">Reference proteome</keyword>
<organism evidence="1 2">
    <name type="scientific">Aetokthonos hydrillicola Thurmond2011</name>
    <dbReference type="NCBI Taxonomy" id="2712845"/>
    <lineage>
        <taxon>Bacteria</taxon>
        <taxon>Bacillati</taxon>
        <taxon>Cyanobacteriota</taxon>
        <taxon>Cyanophyceae</taxon>
        <taxon>Nostocales</taxon>
        <taxon>Hapalosiphonaceae</taxon>
        <taxon>Aetokthonos</taxon>
    </lineage>
</organism>
<dbReference type="AlphaFoldDB" id="A0AAP5I928"/>
<evidence type="ECO:0000313" key="1">
    <source>
        <dbReference type="EMBL" id="MDR9894705.1"/>
    </source>
</evidence>
<comment type="caution">
    <text evidence="1">The sequence shown here is derived from an EMBL/GenBank/DDBJ whole genome shotgun (WGS) entry which is preliminary data.</text>
</comment>
<accession>A0AAP5I928</accession>
<evidence type="ECO:0000313" key="2">
    <source>
        <dbReference type="Proteomes" id="UP000667802"/>
    </source>
</evidence>
<reference evidence="2" key="1">
    <citation type="journal article" date="2021" name="Science">
        <title>Hunting the eagle killer: A cyanobacterial neurotoxin causes vacuolar myelinopathy.</title>
        <authorList>
            <person name="Breinlinger S."/>
            <person name="Phillips T.J."/>
            <person name="Haram B.N."/>
            <person name="Mares J."/>
            <person name="Martinez Yerena J.A."/>
            <person name="Hrouzek P."/>
            <person name="Sobotka R."/>
            <person name="Henderson W.M."/>
            <person name="Schmieder P."/>
            <person name="Williams S.M."/>
            <person name="Lauderdale J.D."/>
            <person name="Wilde H.D."/>
            <person name="Gerrin W."/>
            <person name="Kust A."/>
            <person name="Washington J.W."/>
            <person name="Wagner C."/>
            <person name="Geier B."/>
            <person name="Liebeke M."/>
            <person name="Enke H."/>
            <person name="Niedermeyer T.H.J."/>
            <person name="Wilde S.B."/>
        </authorList>
    </citation>
    <scope>NUCLEOTIDE SEQUENCE [LARGE SCALE GENOMIC DNA]</scope>
    <source>
        <strain evidence="2">Thurmond2011</strain>
    </source>
</reference>
<dbReference type="Gene3D" id="2.60.120.620">
    <property type="entry name" value="q2cbj1_9rhob like domain"/>
    <property type="match status" value="1"/>
</dbReference>
<dbReference type="EMBL" id="JAALHA020000003">
    <property type="protein sequence ID" value="MDR9894705.1"/>
    <property type="molecule type" value="Genomic_DNA"/>
</dbReference>
<dbReference type="RefSeq" id="WP_208339768.1">
    <property type="nucleotide sequence ID" value="NZ_CAWQFN010000563.1"/>
</dbReference>